<proteinExistence type="predicted"/>
<keyword evidence="3" id="KW-1185">Reference proteome</keyword>
<comment type="caution">
    <text evidence="2">The sequence shown here is derived from an EMBL/GenBank/DDBJ whole genome shotgun (WGS) entry which is preliminary data.</text>
</comment>
<gene>
    <name evidence="2" type="ORF">WICMUC_003038</name>
</gene>
<keyword evidence="1" id="KW-0732">Signal</keyword>
<protein>
    <submittedName>
        <fullName evidence="2">Uncharacterized protein</fullName>
    </submittedName>
</protein>
<sequence>MLGKTLILATFMATTKGDDVALPDPFAISGFFEETINVKQKTVTSINTDQQNAPNVSMLLKIQVTKLQLQLKQFGSNQQLWQPQHKLEMSQVDQLKLKQNLKIRKYQSQRLQQVK</sequence>
<feature type="chain" id="PRO_5040321100" evidence="1">
    <location>
        <begin position="18"/>
        <end position="115"/>
    </location>
</feature>
<dbReference type="EMBL" id="JAEUBF010000796">
    <property type="protein sequence ID" value="KAH3674835.1"/>
    <property type="molecule type" value="Genomic_DNA"/>
</dbReference>
<dbReference type="Proteomes" id="UP000769528">
    <property type="component" value="Unassembled WGS sequence"/>
</dbReference>
<evidence type="ECO:0000313" key="3">
    <source>
        <dbReference type="Proteomes" id="UP000769528"/>
    </source>
</evidence>
<feature type="signal peptide" evidence="1">
    <location>
        <begin position="1"/>
        <end position="17"/>
    </location>
</feature>
<reference evidence="2" key="2">
    <citation type="submission" date="2021-01" db="EMBL/GenBank/DDBJ databases">
        <authorList>
            <person name="Schikora-Tamarit M.A."/>
        </authorList>
    </citation>
    <scope>NUCLEOTIDE SEQUENCE</scope>
    <source>
        <strain evidence="2">CBS6341</strain>
    </source>
</reference>
<evidence type="ECO:0000256" key="1">
    <source>
        <dbReference type="SAM" id="SignalP"/>
    </source>
</evidence>
<dbReference type="AlphaFoldDB" id="A0A9P8PNQ4"/>
<evidence type="ECO:0000313" key="2">
    <source>
        <dbReference type="EMBL" id="KAH3674835.1"/>
    </source>
</evidence>
<reference evidence="2" key="1">
    <citation type="journal article" date="2021" name="Open Biol.">
        <title>Shared evolutionary footprints suggest mitochondrial oxidative damage underlies multiple complex I losses in fungi.</title>
        <authorList>
            <person name="Schikora-Tamarit M.A."/>
            <person name="Marcet-Houben M."/>
            <person name="Nosek J."/>
            <person name="Gabaldon T."/>
        </authorList>
    </citation>
    <scope>NUCLEOTIDE SEQUENCE</scope>
    <source>
        <strain evidence="2">CBS6341</strain>
    </source>
</reference>
<name>A0A9P8PNQ4_9ASCO</name>
<accession>A0A9P8PNQ4</accession>
<organism evidence="2 3">
    <name type="scientific">Wickerhamomyces mucosus</name>
    <dbReference type="NCBI Taxonomy" id="1378264"/>
    <lineage>
        <taxon>Eukaryota</taxon>
        <taxon>Fungi</taxon>
        <taxon>Dikarya</taxon>
        <taxon>Ascomycota</taxon>
        <taxon>Saccharomycotina</taxon>
        <taxon>Saccharomycetes</taxon>
        <taxon>Phaffomycetales</taxon>
        <taxon>Wickerhamomycetaceae</taxon>
        <taxon>Wickerhamomyces</taxon>
    </lineage>
</organism>